<evidence type="ECO:0000259" key="7">
    <source>
        <dbReference type="PROSITE" id="PS50801"/>
    </source>
</evidence>
<evidence type="ECO:0000256" key="2">
    <source>
        <dbReference type="ARBA" id="ARBA00022692"/>
    </source>
</evidence>
<feature type="region of interest" description="Disordered" evidence="5">
    <location>
        <begin position="1"/>
        <end position="78"/>
    </location>
</feature>
<evidence type="ECO:0000256" key="5">
    <source>
        <dbReference type="SAM" id="MobiDB-lite"/>
    </source>
</evidence>
<feature type="transmembrane region" description="Helical" evidence="6">
    <location>
        <begin position="399"/>
        <end position="421"/>
    </location>
</feature>
<dbReference type="InterPro" id="IPR001902">
    <property type="entry name" value="SLC26A/SulP_fam"/>
</dbReference>
<feature type="compositionally biased region" description="Basic and acidic residues" evidence="5">
    <location>
        <begin position="681"/>
        <end position="691"/>
    </location>
</feature>
<dbReference type="CDD" id="cd07042">
    <property type="entry name" value="STAS_SulP_like_sulfate_transporter"/>
    <property type="match status" value="1"/>
</dbReference>
<dbReference type="PROSITE" id="PS50801">
    <property type="entry name" value="STAS"/>
    <property type="match status" value="1"/>
</dbReference>
<dbReference type="Pfam" id="PF00916">
    <property type="entry name" value="Sulfate_transp"/>
    <property type="match status" value="1"/>
</dbReference>
<feature type="region of interest" description="Disordered" evidence="5">
    <location>
        <begin position="846"/>
        <end position="872"/>
    </location>
</feature>
<dbReference type="InterPro" id="IPR002645">
    <property type="entry name" value="STAS_dom"/>
</dbReference>
<feature type="transmembrane region" description="Helical" evidence="6">
    <location>
        <begin position="359"/>
        <end position="379"/>
    </location>
</feature>
<dbReference type="InterPro" id="IPR036513">
    <property type="entry name" value="STAS_dom_sf"/>
</dbReference>
<feature type="region of interest" description="Disordered" evidence="5">
    <location>
        <begin position="676"/>
        <end position="701"/>
    </location>
</feature>
<dbReference type="AlphaFoldDB" id="K1VDA4"/>
<dbReference type="GO" id="GO:0016020">
    <property type="term" value="C:membrane"/>
    <property type="evidence" value="ECO:0007669"/>
    <property type="project" value="UniProtKB-SubCell"/>
</dbReference>
<keyword evidence="2 6" id="KW-0812">Transmembrane</keyword>
<dbReference type="InterPro" id="IPR011547">
    <property type="entry name" value="SLC26A/SulP_dom"/>
</dbReference>
<dbReference type="eggNOG" id="KOG0236">
    <property type="taxonomic scope" value="Eukaryota"/>
</dbReference>
<dbReference type="EMBL" id="AMBO01000381">
    <property type="protein sequence ID" value="EKC98780.1"/>
    <property type="molecule type" value="Genomic_DNA"/>
</dbReference>
<evidence type="ECO:0000313" key="8">
    <source>
        <dbReference type="EMBL" id="EKC98780.1"/>
    </source>
</evidence>
<dbReference type="PANTHER" id="PTHR11814">
    <property type="entry name" value="SULFATE TRANSPORTER"/>
    <property type="match status" value="1"/>
</dbReference>
<dbReference type="Gene3D" id="3.30.750.24">
    <property type="entry name" value="STAS domain"/>
    <property type="match status" value="1"/>
</dbReference>
<feature type="transmembrane region" description="Helical" evidence="6">
    <location>
        <begin position="236"/>
        <end position="255"/>
    </location>
</feature>
<dbReference type="Proteomes" id="UP000006757">
    <property type="component" value="Unassembled WGS sequence"/>
</dbReference>
<feature type="domain" description="STAS" evidence="7">
    <location>
        <begin position="497"/>
        <end position="560"/>
    </location>
</feature>
<feature type="region of interest" description="Disordered" evidence="5">
    <location>
        <begin position="633"/>
        <end position="658"/>
    </location>
</feature>
<protein>
    <submittedName>
        <fullName evidence="8">Endoplasmic reticulum protein</fullName>
    </submittedName>
</protein>
<gene>
    <name evidence="8" type="ORF">A1Q2_06883</name>
</gene>
<evidence type="ECO:0000256" key="3">
    <source>
        <dbReference type="ARBA" id="ARBA00022989"/>
    </source>
</evidence>
<feature type="transmembrane region" description="Helical" evidence="6">
    <location>
        <begin position="321"/>
        <end position="339"/>
    </location>
</feature>
<name>K1VDA4_TRIAC</name>
<sequence>MPTFTTSPDSSRNATPASSRLDLAGMSSSLGGASSSTPVPSVRITESSRLIEPPPATYGALSDDEDAPKPSDEPQNGTFVDAIVKLELTTGSGKKRKKIGARVAKKVRQRSKYYVPVTEWLPQYSWSLFSGDLVAGVSVACLMIPQTMSYASALAHLTPVAATNLSQMSMGPEASLSLMMGQMIDNFVYGDPHSVPEDPAAEGIAIAVMTTFTVGVLTSILGLLRLGFLDVVLSRALLRGFITAIGVIILIEQLLPLLGLNHLVDEGYDVPELPIPKLIFTIQHIKLFNPYTMTLSLSCLAFLILSKIGKGVATKRPGGKWLRFVPEILVVVVSTTGRVKTDAGLPFGSPLTKSTVKYFTATFPTAFVMAVVGVVDSMVAARENAAKYGYPVSPNRELVALGATNLVASLITVPGTLPIFGSVTLLTEAPHEIIFYYQTRAWTDFLQMVGTFVITLCFSIERSTQPRIKIIGRNPHSDEWVPIDEDEEAQEEIPGVVEEIDASALQILNELVRAYEQRGVGIYFAHLRPAQLDLFHIVGIPELLGPHRFHANLSSAMHEVESLGFGSRIFGSRVRLREATTSSLNAAAIGPLSYHSQLNCRGPFLRLFLRRRGTLLCVNVEVLLVDAAPSAGLKRDHDEVQERDEEHDGRDPAGDDRGLDHVAALKEVRDIAAVDLVGQSGERRRTNHVQDEADDDPDQVRENAPDRAVAEELEADLEDDCGGRERGQTACLGNSAEDSTLATYRRSPAASSLLLHVCARRAQSSQPDLHSNGAHASIVSHAPDAPISVGPAATKTPLTPYGGRVRGILTSEERRPNRGDEEEADTVTVSTGVLGRVSVLVVLANKRGGDTERDDRDDQRDAENDRVRDTDEALVHGVDKTLLVGGARV</sequence>
<evidence type="ECO:0000313" key="9">
    <source>
        <dbReference type="Proteomes" id="UP000006757"/>
    </source>
</evidence>
<evidence type="ECO:0000256" key="1">
    <source>
        <dbReference type="ARBA" id="ARBA00004141"/>
    </source>
</evidence>
<feature type="region of interest" description="Disordered" evidence="5">
    <location>
        <begin position="782"/>
        <end position="828"/>
    </location>
</feature>
<comment type="subcellular location">
    <subcellularLocation>
        <location evidence="1">Membrane</location>
        <topology evidence="1">Multi-pass membrane protein</topology>
    </subcellularLocation>
</comment>
<comment type="caution">
    <text evidence="8">The sequence shown here is derived from an EMBL/GenBank/DDBJ whole genome shotgun (WGS) entry which is preliminary data.</text>
</comment>
<evidence type="ECO:0000256" key="4">
    <source>
        <dbReference type="ARBA" id="ARBA00023136"/>
    </source>
</evidence>
<dbReference type="InParanoid" id="K1VDA4"/>
<keyword evidence="3 6" id="KW-1133">Transmembrane helix</keyword>
<keyword evidence="9" id="KW-1185">Reference proteome</keyword>
<proteinExistence type="predicted"/>
<dbReference type="OrthoDB" id="427213at2759"/>
<accession>K1VDA4</accession>
<feature type="transmembrane region" description="Helical" evidence="6">
    <location>
        <begin position="291"/>
        <end position="309"/>
    </location>
</feature>
<reference evidence="8 9" key="1">
    <citation type="journal article" date="2012" name="Eukaryot. Cell">
        <title>Genome sequence of the Trichosporon asahii environmental strain CBS 8904.</title>
        <authorList>
            <person name="Yang R.Y."/>
            <person name="Li H.T."/>
            <person name="Zhu H."/>
            <person name="Zhou G.P."/>
            <person name="Wang M."/>
            <person name="Wang L."/>
        </authorList>
    </citation>
    <scope>NUCLEOTIDE SEQUENCE [LARGE SCALE GENOMIC DNA]</scope>
    <source>
        <strain evidence="8 9">CBS 8904</strain>
    </source>
</reference>
<dbReference type="HOGENOM" id="CLU_324709_0_0_1"/>
<dbReference type="SUPFAM" id="SSF52091">
    <property type="entry name" value="SpoIIaa-like"/>
    <property type="match status" value="1"/>
</dbReference>
<feature type="compositionally biased region" description="Basic and acidic residues" evidence="5">
    <location>
        <begin position="847"/>
        <end position="872"/>
    </location>
</feature>
<organism evidence="8 9">
    <name type="scientific">Trichosporon asahii var. asahii (strain CBS 8904)</name>
    <name type="common">Yeast</name>
    <dbReference type="NCBI Taxonomy" id="1220162"/>
    <lineage>
        <taxon>Eukaryota</taxon>
        <taxon>Fungi</taxon>
        <taxon>Dikarya</taxon>
        <taxon>Basidiomycota</taxon>
        <taxon>Agaricomycotina</taxon>
        <taxon>Tremellomycetes</taxon>
        <taxon>Trichosporonales</taxon>
        <taxon>Trichosporonaceae</taxon>
        <taxon>Trichosporon</taxon>
    </lineage>
</organism>
<feature type="compositionally biased region" description="Low complexity" evidence="5">
    <location>
        <begin position="23"/>
        <end position="36"/>
    </location>
</feature>
<feature type="compositionally biased region" description="Polar residues" evidence="5">
    <location>
        <begin position="1"/>
        <end position="18"/>
    </location>
</feature>
<keyword evidence="4 6" id="KW-0472">Membrane</keyword>
<feature type="transmembrane region" description="Helical" evidence="6">
    <location>
        <begin position="204"/>
        <end position="224"/>
    </location>
</feature>
<dbReference type="STRING" id="1220162.K1VDA4"/>
<dbReference type="GO" id="GO:0055085">
    <property type="term" value="P:transmembrane transport"/>
    <property type="evidence" value="ECO:0007669"/>
    <property type="project" value="InterPro"/>
</dbReference>
<evidence type="ECO:0000256" key="6">
    <source>
        <dbReference type="SAM" id="Phobius"/>
    </source>
</evidence>